<dbReference type="InterPro" id="IPR029058">
    <property type="entry name" value="AB_hydrolase_fold"/>
</dbReference>
<gene>
    <name evidence="5" type="ORF">BHQ17_06120</name>
</gene>
<dbReference type="OrthoDB" id="3252468at2"/>
<organism evidence="5 6">
    <name type="scientific">Mycolicibacterium holsaticum</name>
    <dbReference type="NCBI Taxonomy" id="152142"/>
    <lineage>
        <taxon>Bacteria</taxon>
        <taxon>Bacillati</taxon>
        <taxon>Actinomycetota</taxon>
        <taxon>Actinomycetes</taxon>
        <taxon>Mycobacteriales</taxon>
        <taxon>Mycobacteriaceae</taxon>
        <taxon>Mycolicibacterium</taxon>
    </lineage>
</organism>
<feature type="domain" description="AB hydrolase-1" evidence="4">
    <location>
        <begin position="99"/>
        <end position="484"/>
    </location>
</feature>
<protein>
    <submittedName>
        <fullName evidence="5">Hydrolase</fullName>
    </submittedName>
</protein>
<dbReference type="SUPFAM" id="SSF53474">
    <property type="entry name" value="alpha/beta-Hydrolases"/>
    <property type="match status" value="1"/>
</dbReference>
<dbReference type="PANTHER" id="PTHR43248:SF29">
    <property type="entry name" value="TRIPEPTIDYL AMINOPEPTIDASE"/>
    <property type="match status" value="1"/>
</dbReference>
<name>A0A1E3RZD5_9MYCO</name>
<evidence type="ECO:0000256" key="3">
    <source>
        <dbReference type="ARBA" id="ARBA00022801"/>
    </source>
</evidence>
<dbReference type="EMBL" id="MIGZ01000023">
    <property type="protein sequence ID" value="ODQ95208.1"/>
    <property type="molecule type" value="Genomic_DNA"/>
</dbReference>
<evidence type="ECO:0000259" key="4">
    <source>
        <dbReference type="Pfam" id="PF00561"/>
    </source>
</evidence>
<evidence type="ECO:0000256" key="2">
    <source>
        <dbReference type="ARBA" id="ARBA00022729"/>
    </source>
</evidence>
<keyword evidence="3 5" id="KW-0378">Hydrolase</keyword>
<keyword evidence="2" id="KW-0732">Signal</keyword>
<sequence length="510" mass="54403">MAACGAMNLRIGVLATATLLLVAGCSTTVDGRAVIAVPRPGTPVQWAPCQLEGGAESRVPKGAECGLLSVPVDYDNPDGDVARIALIRFPATGDKIGSLIINPGGPGESGVEAAASVAPSLPDSVRERFDVVGFDPRGVANSTPALWCNSDADNDRLRAEPQVDYSEKGVAEIEEETKEFVQRCVDKMGEEFLANIGTANVAKDLDAIRQAVGDEKLTYLGYSYGTRIGSTYAENYPDKVRAMILDGAVDPNADPVEANVRQAAAFQTAFNDFAADCARTQPDCPLGEDPAKANDVFHSLVDPLVDKPAKTRDPRGLSYSDAIVGTILPLYSPNLWRHLTQALSELKDGTGDTMLALADLYMGRDQNGHYNNSTDARVAVNCVDKPAVTDRAKVVEEDRRVREAAPFLSYGEFTGHAPLSTCAFWPVPPTSEPHEISVNGLPPVLVVSTTNDPATPYQAGEELAKQLGGTLLTYEGTQHTVVFQGNQCVDDIAARYLIDVTVPPVGTRCR</sequence>
<dbReference type="GO" id="GO:0016787">
    <property type="term" value="F:hydrolase activity"/>
    <property type="evidence" value="ECO:0007669"/>
    <property type="project" value="UniProtKB-KW"/>
</dbReference>
<accession>A0A1E3RZD5</accession>
<dbReference type="InterPro" id="IPR051601">
    <property type="entry name" value="Serine_prot/Carboxylest_S33"/>
</dbReference>
<dbReference type="Pfam" id="PF00561">
    <property type="entry name" value="Abhydrolase_1"/>
    <property type="match status" value="1"/>
</dbReference>
<evidence type="ECO:0000256" key="1">
    <source>
        <dbReference type="ARBA" id="ARBA00010088"/>
    </source>
</evidence>
<reference evidence="6" key="1">
    <citation type="submission" date="2016-09" db="EMBL/GenBank/DDBJ databases">
        <authorList>
            <person name="Greninger A.L."/>
            <person name="Jerome K.R."/>
            <person name="Mcnair B."/>
            <person name="Wallis C."/>
            <person name="Fang F."/>
        </authorList>
    </citation>
    <scope>NUCLEOTIDE SEQUENCE [LARGE SCALE GENOMIC DNA]</scope>
    <source>
        <strain evidence="6">M7</strain>
    </source>
</reference>
<evidence type="ECO:0000313" key="6">
    <source>
        <dbReference type="Proteomes" id="UP000094243"/>
    </source>
</evidence>
<dbReference type="Gene3D" id="3.40.50.1820">
    <property type="entry name" value="alpha/beta hydrolase"/>
    <property type="match status" value="1"/>
</dbReference>
<dbReference type="PANTHER" id="PTHR43248">
    <property type="entry name" value="2-SUCCINYL-6-HYDROXY-2,4-CYCLOHEXADIENE-1-CARBOXYLATE SYNTHASE"/>
    <property type="match status" value="1"/>
</dbReference>
<dbReference type="Proteomes" id="UP000094243">
    <property type="component" value="Unassembled WGS sequence"/>
</dbReference>
<dbReference type="InterPro" id="IPR000073">
    <property type="entry name" value="AB_hydrolase_1"/>
</dbReference>
<dbReference type="AlphaFoldDB" id="A0A1E3RZD5"/>
<comment type="caution">
    <text evidence="5">The sequence shown here is derived from an EMBL/GenBank/DDBJ whole genome shotgun (WGS) entry which is preliminary data.</text>
</comment>
<keyword evidence="6" id="KW-1185">Reference proteome</keyword>
<proteinExistence type="inferred from homology"/>
<comment type="similarity">
    <text evidence="1">Belongs to the peptidase S33 family.</text>
</comment>
<evidence type="ECO:0000313" key="5">
    <source>
        <dbReference type="EMBL" id="ODQ95208.1"/>
    </source>
</evidence>